<evidence type="ECO:0000313" key="12">
    <source>
        <dbReference type="Ensembl" id="ENSTRUP00000058982.1"/>
    </source>
</evidence>
<keyword evidence="13" id="KW-1185">Reference proteome</keyword>
<comment type="similarity">
    <text evidence="2 10">Belongs to the carnitine/choline acetyltransferase family.</text>
</comment>
<dbReference type="InterPro" id="IPR042572">
    <property type="entry name" value="Carn_acyl_trans_N"/>
</dbReference>
<keyword evidence="4 10" id="KW-0808">Transferase</keyword>
<comment type="catalytic activity">
    <reaction evidence="8">
        <text>4,8-dimethylnonanoyl-CoA + (R)-carnitine = O-4,8-dimethylnonanoyl-(R)-carnitine + CoA</text>
        <dbReference type="Rhea" id="RHEA:44860"/>
        <dbReference type="ChEBI" id="CHEBI:16347"/>
        <dbReference type="ChEBI" id="CHEBI:57287"/>
        <dbReference type="ChEBI" id="CHEBI:77061"/>
        <dbReference type="ChEBI" id="CHEBI:84654"/>
    </reaction>
</comment>
<evidence type="ECO:0000256" key="6">
    <source>
        <dbReference type="ARBA" id="ARBA00023098"/>
    </source>
</evidence>
<evidence type="ECO:0000256" key="1">
    <source>
        <dbReference type="ARBA" id="ARBA00005005"/>
    </source>
</evidence>
<dbReference type="InterPro" id="IPR023213">
    <property type="entry name" value="CAT-like_dom_sf"/>
</dbReference>
<feature type="domain" description="Choline/carnitine acyltransferase" evidence="11">
    <location>
        <begin position="71"/>
        <end position="652"/>
    </location>
</feature>
<reference evidence="12" key="2">
    <citation type="submission" date="2025-08" db="UniProtKB">
        <authorList>
            <consortium name="Ensembl"/>
        </authorList>
    </citation>
    <scope>IDENTIFICATION</scope>
</reference>
<dbReference type="GeneTree" id="ENSGT01150000286999"/>
<dbReference type="Ensembl" id="ENSTRUT00000060056.1">
    <property type="protein sequence ID" value="ENSTRUP00000058982.1"/>
    <property type="gene ID" value="ENSTRUG00000016665.3"/>
</dbReference>
<feature type="active site" description="Proton acceptor" evidence="9">
    <location>
        <position position="383"/>
    </location>
</feature>
<evidence type="ECO:0000256" key="5">
    <source>
        <dbReference type="ARBA" id="ARBA00022832"/>
    </source>
</evidence>
<dbReference type="Gene3D" id="1.20.1280.180">
    <property type="match status" value="1"/>
</dbReference>
<dbReference type="Gene3D" id="3.30.559.10">
    <property type="entry name" value="Chloramphenicol acetyltransferase-like domain"/>
    <property type="match status" value="1"/>
</dbReference>
<gene>
    <name evidence="12" type="primary">CPT2</name>
    <name evidence="12" type="synonym">LOC101076461</name>
</gene>
<dbReference type="Pfam" id="PF00755">
    <property type="entry name" value="Carn_acyltransf"/>
    <property type="match status" value="1"/>
</dbReference>
<reference evidence="12 13" key="1">
    <citation type="journal article" date="2011" name="Genome Biol. Evol.">
        <title>Integration of the genetic map and genome assembly of fugu facilitates insights into distinct features of genome evolution in teleosts and mammals.</title>
        <authorList>
            <person name="Kai W."/>
            <person name="Kikuchi K."/>
            <person name="Tohari S."/>
            <person name="Chew A.K."/>
            <person name="Tay A."/>
            <person name="Fujiwara A."/>
            <person name="Hosoya S."/>
            <person name="Suetake H."/>
            <person name="Naruse K."/>
            <person name="Brenner S."/>
            <person name="Suzuki Y."/>
            <person name="Venkatesh B."/>
        </authorList>
    </citation>
    <scope>NUCLEOTIDE SEQUENCE [LARGE SCALE GENOMIC DNA]</scope>
</reference>
<name>A0A674MCJ5_TAKRU</name>
<comment type="pathway">
    <text evidence="1">Lipid metabolism; fatty acid beta-oxidation.</text>
</comment>
<dbReference type="AlphaFoldDB" id="A0A674MCJ5"/>
<dbReference type="SUPFAM" id="SSF52777">
    <property type="entry name" value="CoA-dependent acyltransferases"/>
    <property type="match status" value="2"/>
</dbReference>
<protein>
    <submittedName>
        <fullName evidence="12">Carnitine palmitoyltransferase 2</fullName>
    </submittedName>
</protein>
<dbReference type="GO" id="GO:0004095">
    <property type="term" value="F:carnitine O-palmitoyltransferase activity"/>
    <property type="evidence" value="ECO:0007669"/>
    <property type="project" value="TreeGrafter"/>
</dbReference>
<dbReference type="GO" id="GO:0006635">
    <property type="term" value="P:fatty acid beta-oxidation"/>
    <property type="evidence" value="ECO:0007669"/>
    <property type="project" value="UniProtKB-UniPathway"/>
</dbReference>
<evidence type="ECO:0000256" key="2">
    <source>
        <dbReference type="ARBA" id="ARBA00005232"/>
    </source>
</evidence>
<dbReference type="FunFam" id="1.20.1280.180:FF:000001">
    <property type="entry name" value="Carnitine O-palmitoyltransferase 2, mitochondrial"/>
    <property type="match status" value="1"/>
</dbReference>
<dbReference type="Proteomes" id="UP000005226">
    <property type="component" value="Chromosome 20"/>
</dbReference>
<evidence type="ECO:0000256" key="9">
    <source>
        <dbReference type="PIRSR" id="PIRSR600542-1"/>
    </source>
</evidence>
<keyword evidence="6" id="KW-0443">Lipid metabolism</keyword>
<evidence type="ECO:0000256" key="7">
    <source>
        <dbReference type="ARBA" id="ARBA00023315"/>
    </source>
</evidence>
<dbReference type="InterPro" id="IPR000542">
    <property type="entry name" value="Carn_acyl_trans"/>
</dbReference>
<accession>A0A674MCJ5</accession>
<keyword evidence="7 10" id="KW-0012">Acyltransferase</keyword>
<keyword evidence="5" id="KW-0276">Fatty acid metabolism</keyword>
<dbReference type="GO" id="GO:0005739">
    <property type="term" value="C:mitochondrion"/>
    <property type="evidence" value="ECO:0007669"/>
    <property type="project" value="TreeGrafter"/>
</dbReference>
<organism evidence="12 13">
    <name type="scientific">Takifugu rubripes</name>
    <name type="common">Japanese pufferfish</name>
    <name type="synonym">Fugu rubripes</name>
    <dbReference type="NCBI Taxonomy" id="31033"/>
    <lineage>
        <taxon>Eukaryota</taxon>
        <taxon>Metazoa</taxon>
        <taxon>Chordata</taxon>
        <taxon>Craniata</taxon>
        <taxon>Vertebrata</taxon>
        <taxon>Euteleostomi</taxon>
        <taxon>Actinopterygii</taxon>
        <taxon>Neopterygii</taxon>
        <taxon>Teleostei</taxon>
        <taxon>Neoteleostei</taxon>
        <taxon>Acanthomorphata</taxon>
        <taxon>Eupercaria</taxon>
        <taxon>Tetraodontiformes</taxon>
        <taxon>Tetradontoidea</taxon>
        <taxon>Tetraodontidae</taxon>
        <taxon>Takifugu</taxon>
    </lineage>
</organism>
<dbReference type="PANTHER" id="PTHR22589">
    <property type="entry name" value="CARNITINE O-ACYLTRANSFERASE"/>
    <property type="match status" value="1"/>
</dbReference>
<evidence type="ECO:0000256" key="10">
    <source>
        <dbReference type="RuleBase" id="RU003801"/>
    </source>
</evidence>
<dbReference type="UniPathway" id="UPA00659"/>
<reference evidence="12" key="3">
    <citation type="submission" date="2025-09" db="UniProtKB">
        <authorList>
            <consortium name="Ensembl"/>
        </authorList>
    </citation>
    <scope>IDENTIFICATION</scope>
</reference>
<dbReference type="Gene3D" id="1.10.275.20">
    <property type="entry name" value="Choline/Carnitine o-acyltransferase"/>
    <property type="match status" value="1"/>
</dbReference>
<sequence>MLLCCRCCPGPPACTLLLSAKQLGRELVPTNLRPWFLTGKGWFALSRLVQKSWWLGVPLLTIFSSFSLLRLPIPRLEDTIRRYLAAQRPLQTEKISHSFLNGVGRDLHEELVAKDKYEKHTSYIAGPFLEKYLCSRDSLVTANAFIIFTSDRKKEYNNQLVRATNIVCSAARFLKTLRTGLLEPEVFHLSPRKSDSNCFKKFIRWVPSSLSWYGASMMNAYPLDMSQYARLFNTTRIPRLRQDELFTDENGRHVLVMRKGNMYVFDIVDRDGNLVKPAEIHANLKYILDDSTTEPTFPLGFLTTENRDVWANLRNKLIAAGNAEELHIVDSALFCLCLDDETLTDITHITQNVLSGGGCNRWYDKSFSIILTKNGESGVNFEHSWGDGVSVLRFVNEIHKDTTEQPLVHPGSATAAVDPDSVVRRLQFKLDTEMEDAITKARKNSGVLASNLSVHVTDFKRGGRKFFKEKKVSPDAIMQLAFQMGFLRQYGQTVATTESCSTAAFRHGRLEDIWPVTLPTKTCSHAFVCQPGQHSVEHLNAMLSECSKYHKQLINEAATGQGFGCHLYVLRHLAMSKGQTLPCLYTDPSYAKVNHIILSSTTLSSGVLRTGGAAPVVSDGFGLGYGFRDSESRTIVTSYPTLNSHEFQQCVHKSLTDIFNVLEGKPIS</sequence>
<evidence type="ECO:0000259" key="11">
    <source>
        <dbReference type="Pfam" id="PF00755"/>
    </source>
</evidence>
<dbReference type="InterPro" id="IPR039551">
    <property type="entry name" value="Cho/carn_acyl_trans"/>
</dbReference>
<dbReference type="InterPro" id="IPR042231">
    <property type="entry name" value="Cho/carn_acyl_trans_2"/>
</dbReference>
<evidence type="ECO:0000256" key="3">
    <source>
        <dbReference type="ARBA" id="ARBA00022448"/>
    </source>
</evidence>
<proteinExistence type="inferred from homology"/>
<dbReference type="OMA" id="NRWWDKS"/>
<evidence type="ECO:0000256" key="4">
    <source>
        <dbReference type="ARBA" id="ARBA00022679"/>
    </source>
</evidence>
<evidence type="ECO:0000256" key="8">
    <source>
        <dbReference type="ARBA" id="ARBA00048999"/>
    </source>
</evidence>
<dbReference type="PANTHER" id="PTHR22589:SF16">
    <property type="entry name" value="CARNITINE O-PALMITOYLTRANSFERASE 2, MITOCHONDRIAL"/>
    <property type="match status" value="1"/>
</dbReference>
<dbReference type="PROSITE" id="PS00440">
    <property type="entry name" value="ACYLTRANSF_C_2"/>
    <property type="match status" value="1"/>
</dbReference>
<keyword evidence="3" id="KW-0813">Transport</keyword>
<evidence type="ECO:0000313" key="13">
    <source>
        <dbReference type="Proteomes" id="UP000005226"/>
    </source>
</evidence>
<dbReference type="Gene3D" id="3.30.559.70">
    <property type="entry name" value="Choline/Carnitine o-acyltransferase, domain 2"/>
    <property type="match status" value="1"/>
</dbReference>
<dbReference type="InParanoid" id="A0A674MCJ5"/>